<organism evidence="2 3">
    <name type="scientific">Sphaeroforma arctica JP610</name>
    <dbReference type="NCBI Taxonomy" id="667725"/>
    <lineage>
        <taxon>Eukaryota</taxon>
        <taxon>Ichthyosporea</taxon>
        <taxon>Ichthyophonida</taxon>
        <taxon>Sphaeroforma</taxon>
    </lineage>
</organism>
<protein>
    <submittedName>
        <fullName evidence="2">Uncharacterized protein</fullName>
    </submittedName>
</protein>
<dbReference type="AlphaFoldDB" id="A0A0L0F5P4"/>
<feature type="transmembrane region" description="Helical" evidence="1">
    <location>
        <begin position="6"/>
        <end position="25"/>
    </location>
</feature>
<evidence type="ECO:0000313" key="3">
    <source>
        <dbReference type="Proteomes" id="UP000054560"/>
    </source>
</evidence>
<name>A0A0L0F5P4_9EUKA</name>
<gene>
    <name evidence="2" type="ORF">SARC_15516</name>
</gene>
<dbReference type="RefSeq" id="XP_014145841.1">
    <property type="nucleotide sequence ID" value="XM_014290366.1"/>
</dbReference>
<feature type="non-terminal residue" evidence="2">
    <location>
        <position position="95"/>
    </location>
</feature>
<evidence type="ECO:0000256" key="1">
    <source>
        <dbReference type="SAM" id="Phobius"/>
    </source>
</evidence>
<dbReference type="GeneID" id="25916020"/>
<keyword evidence="3" id="KW-1185">Reference proteome</keyword>
<keyword evidence="1" id="KW-0472">Membrane</keyword>
<dbReference type="Proteomes" id="UP000054560">
    <property type="component" value="Unassembled WGS sequence"/>
</dbReference>
<dbReference type="EMBL" id="KQ247836">
    <property type="protein sequence ID" value="KNC71939.1"/>
    <property type="molecule type" value="Genomic_DNA"/>
</dbReference>
<proteinExistence type="predicted"/>
<dbReference type="OrthoDB" id="16066at2759"/>
<evidence type="ECO:0000313" key="2">
    <source>
        <dbReference type="EMBL" id="KNC71939.1"/>
    </source>
</evidence>
<dbReference type="STRING" id="667725.A0A0L0F5P4"/>
<keyword evidence="1" id="KW-1133">Transmembrane helix</keyword>
<reference evidence="2 3" key="1">
    <citation type="submission" date="2011-02" db="EMBL/GenBank/DDBJ databases">
        <title>The Genome Sequence of Sphaeroforma arctica JP610.</title>
        <authorList>
            <consortium name="The Broad Institute Genome Sequencing Platform"/>
            <person name="Russ C."/>
            <person name="Cuomo C."/>
            <person name="Young S.K."/>
            <person name="Zeng Q."/>
            <person name="Gargeya S."/>
            <person name="Alvarado L."/>
            <person name="Berlin A."/>
            <person name="Chapman S.B."/>
            <person name="Chen Z."/>
            <person name="Freedman E."/>
            <person name="Gellesch M."/>
            <person name="Goldberg J."/>
            <person name="Griggs A."/>
            <person name="Gujja S."/>
            <person name="Heilman E."/>
            <person name="Heiman D."/>
            <person name="Howarth C."/>
            <person name="Mehta T."/>
            <person name="Neiman D."/>
            <person name="Pearson M."/>
            <person name="Roberts A."/>
            <person name="Saif S."/>
            <person name="Shea T."/>
            <person name="Shenoy N."/>
            <person name="Sisk P."/>
            <person name="Stolte C."/>
            <person name="Sykes S."/>
            <person name="White J."/>
            <person name="Yandava C."/>
            <person name="Burger G."/>
            <person name="Gray M.W."/>
            <person name="Holland P.W.H."/>
            <person name="King N."/>
            <person name="Lang F.B.F."/>
            <person name="Roger A.J."/>
            <person name="Ruiz-Trillo I."/>
            <person name="Haas B."/>
            <person name="Nusbaum C."/>
            <person name="Birren B."/>
        </authorList>
    </citation>
    <scope>NUCLEOTIDE SEQUENCE [LARGE SCALE GENOMIC DNA]</scope>
    <source>
        <strain evidence="2 3">JP610</strain>
    </source>
</reference>
<keyword evidence="1" id="KW-0812">Transmembrane</keyword>
<sequence>MSMPFRVVSVSVYVSVSVAVSVIVYESVIDTIKKYSTEIFADLDINIIHKEWRNREASCLAMSDLISTLQTDLTNDQFEQTWLLCVRVLDDIKVL</sequence>
<accession>A0A0L0F5P4</accession>